<sequence length="258" mass="29175">MPEPYLDKLIISHSLTAKYWFSASQEEYGWPRFMSFTYLNLPSTGCLAKGVCLVKAEGKQRRFHGLKPEWGFDQFIPIKVFSDASNGYLVDDTSALGAEVFVSKERSTGKGECLEMIKDPSSFKHVWKIEHFSKLASEYYYSKEFTAAGYKWKMQLYPKGRDSGTGSHLSLHLVLADLTSLTPPSKIYVDYTLRIQDQVQARDLIAKKNHWFSASSRESGLAKCLPLSFFLEPTNGCLVKDVCFFEAEVTIRGIASTL</sequence>
<keyword evidence="2" id="KW-1185">Reference proteome</keyword>
<accession>A0ACC1B2H1</accession>
<dbReference type="EMBL" id="CM047903">
    <property type="protein sequence ID" value="KAJ0093129.1"/>
    <property type="molecule type" value="Genomic_DNA"/>
</dbReference>
<reference evidence="2" key="1">
    <citation type="journal article" date="2023" name="G3 (Bethesda)">
        <title>Genome assembly and association tests identify interacting loci associated with vigor, precocity, and sex in interspecific pistachio rootstocks.</title>
        <authorList>
            <person name="Palmer W."/>
            <person name="Jacygrad E."/>
            <person name="Sagayaradj S."/>
            <person name="Cavanaugh K."/>
            <person name="Han R."/>
            <person name="Bertier L."/>
            <person name="Beede B."/>
            <person name="Kafkas S."/>
            <person name="Golino D."/>
            <person name="Preece J."/>
            <person name="Michelmore R."/>
        </authorList>
    </citation>
    <scope>NUCLEOTIDE SEQUENCE [LARGE SCALE GENOMIC DNA]</scope>
</reference>
<evidence type="ECO:0000313" key="1">
    <source>
        <dbReference type="EMBL" id="KAJ0093129.1"/>
    </source>
</evidence>
<dbReference type="Proteomes" id="UP001164250">
    <property type="component" value="Chromosome 7"/>
</dbReference>
<organism evidence="1 2">
    <name type="scientific">Pistacia atlantica</name>
    <dbReference type="NCBI Taxonomy" id="434234"/>
    <lineage>
        <taxon>Eukaryota</taxon>
        <taxon>Viridiplantae</taxon>
        <taxon>Streptophyta</taxon>
        <taxon>Embryophyta</taxon>
        <taxon>Tracheophyta</taxon>
        <taxon>Spermatophyta</taxon>
        <taxon>Magnoliopsida</taxon>
        <taxon>eudicotyledons</taxon>
        <taxon>Gunneridae</taxon>
        <taxon>Pentapetalae</taxon>
        <taxon>rosids</taxon>
        <taxon>malvids</taxon>
        <taxon>Sapindales</taxon>
        <taxon>Anacardiaceae</taxon>
        <taxon>Pistacia</taxon>
    </lineage>
</organism>
<evidence type="ECO:0000313" key="2">
    <source>
        <dbReference type="Proteomes" id="UP001164250"/>
    </source>
</evidence>
<comment type="caution">
    <text evidence="1">The sequence shown here is derived from an EMBL/GenBank/DDBJ whole genome shotgun (WGS) entry which is preliminary data.</text>
</comment>
<name>A0ACC1B2H1_9ROSI</name>
<gene>
    <name evidence="1" type="ORF">Patl1_24761</name>
</gene>
<protein>
    <submittedName>
        <fullName evidence="1">Uncharacterized protein</fullName>
    </submittedName>
</protein>
<proteinExistence type="predicted"/>